<dbReference type="Proteomes" id="UP000035057">
    <property type="component" value="Unassembled WGS sequence"/>
</dbReference>
<sequence length="200" mass="21889">MKLYFKPGACSLASHIVLRELGKDFALESVDNDALRTESGIDYKTLNPKGYVPALDIGGVVLTEGAAILQYLGESTPLLPEPSSLERARVQECLNYTASELHKAFGPFFKAEATDDQRARAVETIHHHFNYLETQLADGRAYWVGDTFTVADAYLFVVCNWAAVPGIDLGDWPALRALCDRVAARPSARAAMQAEGLITQ</sequence>
<dbReference type="OrthoDB" id="6258999at2"/>
<dbReference type="NCBIfam" id="NF007831">
    <property type="entry name" value="PRK10542.1"/>
    <property type="match status" value="1"/>
</dbReference>
<evidence type="ECO:0000259" key="2">
    <source>
        <dbReference type="PROSITE" id="PS50405"/>
    </source>
</evidence>
<dbReference type="InterPro" id="IPR040079">
    <property type="entry name" value="Glutathione_S-Trfase"/>
</dbReference>
<evidence type="ECO:0000259" key="1">
    <source>
        <dbReference type="PROSITE" id="PS50404"/>
    </source>
</evidence>
<dbReference type="CDD" id="cd03188">
    <property type="entry name" value="GST_C_Beta"/>
    <property type="match status" value="1"/>
</dbReference>
<dbReference type="Pfam" id="PF13410">
    <property type="entry name" value="GST_C_2"/>
    <property type="match status" value="1"/>
</dbReference>
<dbReference type="InterPro" id="IPR004045">
    <property type="entry name" value="Glutathione_S-Trfase_N"/>
</dbReference>
<dbReference type="SFLD" id="SFLDG00358">
    <property type="entry name" value="Main_(cytGST)"/>
    <property type="match status" value="1"/>
</dbReference>
<accession>A0A072N7F9</accession>
<protein>
    <submittedName>
        <fullName evidence="3">Glutathione S-transferase</fullName>
    </submittedName>
</protein>
<dbReference type="EMBL" id="ANIE01000001">
    <property type="protein sequence ID" value="KEF33177.1"/>
    <property type="molecule type" value="Genomic_DNA"/>
</dbReference>
<feature type="domain" description="GST N-terminal" evidence="1">
    <location>
        <begin position="1"/>
        <end position="80"/>
    </location>
</feature>
<keyword evidence="4" id="KW-1185">Reference proteome</keyword>
<dbReference type="Gene3D" id="1.20.1050.10">
    <property type="match status" value="1"/>
</dbReference>
<dbReference type="SUPFAM" id="SSF47616">
    <property type="entry name" value="GST C-terminal domain-like"/>
    <property type="match status" value="1"/>
</dbReference>
<dbReference type="CDD" id="cd03057">
    <property type="entry name" value="GST_N_Beta"/>
    <property type="match status" value="1"/>
</dbReference>
<organism evidence="3 4">
    <name type="scientific">Marinobacter nitratireducens</name>
    <dbReference type="NCBI Taxonomy" id="1137280"/>
    <lineage>
        <taxon>Bacteria</taxon>
        <taxon>Pseudomonadati</taxon>
        <taxon>Pseudomonadota</taxon>
        <taxon>Gammaproteobacteria</taxon>
        <taxon>Pseudomonadales</taxon>
        <taxon>Marinobacteraceae</taxon>
        <taxon>Marinobacter</taxon>
    </lineage>
</organism>
<dbReference type="PROSITE" id="PS50404">
    <property type="entry name" value="GST_NTER"/>
    <property type="match status" value="1"/>
</dbReference>
<dbReference type="AlphaFoldDB" id="A0A072N7F9"/>
<dbReference type="SFLD" id="SFLDS00019">
    <property type="entry name" value="Glutathione_Transferase_(cytos"/>
    <property type="match status" value="1"/>
</dbReference>
<dbReference type="InterPro" id="IPR010987">
    <property type="entry name" value="Glutathione-S-Trfase_C-like"/>
</dbReference>
<dbReference type="RefSeq" id="WP_036127737.1">
    <property type="nucleotide sequence ID" value="NZ_ANIE01000001.1"/>
</dbReference>
<name>A0A072N7F9_9GAMM</name>
<reference evidence="3 4" key="1">
    <citation type="submission" date="2012-12" db="EMBL/GenBank/DDBJ databases">
        <title>Genome assembly of Marinobacter sp. AK21.</title>
        <authorList>
            <person name="Khatri I."/>
            <person name="Kumar R."/>
            <person name="Vaidya B."/>
            <person name="Subramanian S."/>
            <person name="Pinnaka A."/>
        </authorList>
    </citation>
    <scope>NUCLEOTIDE SEQUENCE [LARGE SCALE GENOMIC DNA]</scope>
    <source>
        <strain evidence="3 4">AK21</strain>
    </source>
</reference>
<evidence type="ECO:0000313" key="4">
    <source>
        <dbReference type="Proteomes" id="UP000035057"/>
    </source>
</evidence>
<dbReference type="PANTHER" id="PTHR44051:SF8">
    <property type="entry name" value="GLUTATHIONE S-TRANSFERASE GSTA"/>
    <property type="match status" value="1"/>
</dbReference>
<dbReference type="PROSITE" id="PS50405">
    <property type="entry name" value="GST_CTER"/>
    <property type="match status" value="1"/>
</dbReference>
<comment type="caution">
    <text evidence="3">The sequence shown here is derived from an EMBL/GenBank/DDBJ whole genome shotgun (WGS) entry which is preliminary data.</text>
</comment>
<dbReference type="Pfam" id="PF13409">
    <property type="entry name" value="GST_N_2"/>
    <property type="match status" value="1"/>
</dbReference>
<dbReference type="GO" id="GO:0016740">
    <property type="term" value="F:transferase activity"/>
    <property type="evidence" value="ECO:0007669"/>
    <property type="project" value="UniProtKB-KW"/>
</dbReference>
<proteinExistence type="predicted"/>
<dbReference type="Gene3D" id="3.40.30.10">
    <property type="entry name" value="Glutaredoxin"/>
    <property type="match status" value="1"/>
</dbReference>
<gene>
    <name evidence="3" type="ORF">D777_00185</name>
</gene>
<dbReference type="STRING" id="1137280.D777_00185"/>
<evidence type="ECO:0000313" key="3">
    <source>
        <dbReference type="EMBL" id="KEF33177.1"/>
    </source>
</evidence>
<dbReference type="SFLD" id="SFLDG01150">
    <property type="entry name" value="Main.1:_Beta-like"/>
    <property type="match status" value="1"/>
</dbReference>
<dbReference type="InterPro" id="IPR036249">
    <property type="entry name" value="Thioredoxin-like_sf"/>
</dbReference>
<feature type="domain" description="GST C-terminal" evidence="2">
    <location>
        <begin position="83"/>
        <end position="200"/>
    </location>
</feature>
<keyword evidence="3" id="KW-0808">Transferase</keyword>
<dbReference type="PATRIC" id="fig|1137280.3.peg.181"/>
<dbReference type="InterPro" id="IPR036282">
    <property type="entry name" value="Glutathione-S-Trfase_C_sf"/>
</dbReference>
<dbReference type="PANTHER" id="PTHR44051">
    <property type="entry name" value="GLUTATHIONE S-TRANSFERASE-RELATED"/>
    <property type="match status" value="1"/>
</dbReference>
<dbReference type="SUPFAM" id="SSF52833">
    <property type="entry name" value="Thioredoxin-like"/>
    <property type="match status" value="1"/>
</dbReference>